<dbReference type="InterPro" id="IPR049341">
    <property type="entry name" value="TRADD-like_N"/>
</dbReference>
<sequence length="417" mass="44452">MGRSCQASKQGLQKAKEAFKVKGWTQDHLAGRSNCSRAIVINFFARRPVEMRLFQTICTQLSLEWGEIAEFESESEELNVIDKDKIIQESIATTQVLTDKKSYAFAIAGTVSPEDIAKLKAIAALLKELAQDTSIKIIDIEPGSIKLILEGSQEGLERLENLFRSGQLEDVLGVSIENVEFVALPNSTSDKDRLALTIAGDVPESEIAILKGALAETSDDTVERSKSQRLPSGVNLSGVDLSGVNLSGDNLSDADLSRADLSDANLSGADLSGADLSGADLRRADLSGANLSDADLRRADLIGAYLSGADLSGADLSGADLSGAYLRRVNLSDANLSDANLSDANLSDADLSRADLRNANLSGANLNNANLRNANLIGANVVNTFFGDSIGLTDYMKHDLERRGAIFGDRPPVLNPK</sequence>
<organism evidence="2 3">
    <name type="scientific">Nostoc linckia z8</name>
    <dbReference type="NCBI Taxonomy" id="1628746"/>
    <lineage>
        <taxon>Bacteria</taxon>
        <taxon>Bacillati</taxon>
        <taxon>Cyanobacteriota</taxon>
        <taxon>Cyanophyceae</taxon>
        <taxon>Nostocales</taxon>
        <taxon>Nostocaceae</taxon>
        <taxon>Nostoc</taxon>
    </lineage>
</organism>
<dbReference type="PANTHER" id="PTHR14136">
    <property type="entry name" value="BTB_POZ DOMAIN-CONTAINING PROTEIN KCTD9"/>
    <property type="match status" value="1"/>
</dbReference>
<dbReference type="Proteomes" id="UP000222310">
    <property type="component" value="Unassembled WGS sequence"/>
</dbReference>
<dbReference type="AlphaFoldDB" id="A0A9Q6ENS4"/>
<comment type="caution">
    <text evidence="2">The sequence shown here is derived from an EMBL/GenBank/DDBJ whole genome shotgun (WGS) entry which is preliminary data.</text>
</comment>
<accession>A0A9Q6ENS4</accession>
<name>A0A9Q6ENS4_NOSLI</name>
<protein>
    <recommendedName>
        <fullName evidence="1">TRADD-like N-terminal domain-containing protein</fullName>
    </recommendedName>
</protein>
<proteinExistence type="predicted"/>
<dbReference type="Pfam" id="PF00805">
    <property type="entry name" value="Pentapeptide"/>
    <property type="match status" value="2"/>
</dbReference>
<dbReference type="GeneID" id="57092033"/>
<dbReference type="InterPro" id="IPR001646">
    <property type="entry name" value="5peptide_repeat"/>
</dbReference>
<dbReference type="EMBL" id="LAHD01000002">
    <property type="protein sequence ID" value="PHK07286.1"/>
    <property type="molecule type" value="Genomic_DNA"/>
</dbReference>
<evidence type="ECO:0000313" key="2">
    <source>
        <dbReference type="EMBL" id="PHK07286.1"/>
    </source>
</evidence>
<dbReference type="Gene3D" id="2.160.20.80">
    <property type="entry name" value="E3 ubiquitin-protein ligase SopA"/>
    <property type="match status" value="2"/>
</dbReference>
<evidence type="ECO:0000259" key="1">
    <source>
        <dbReference type="Pfam" id="PF20694"/>
    </source>
</evidence>
<evidence type="ECO:0000313" key="3">
    <source>
        <dbReference type="Proteomes" id="UP000222310"/>
    </source>
</evidence>
<dbReference type="InterPro" id="IPR051082">
    <property type="entry name" value="Pentapeptide-BTB/POZ_domain"/>
</dbReference>
<dbReference type="Pfam" id="PF20694">
    <property type="entry name" value="TRADD-like_N"/>
    <property type="match status" value="1"/>
</dbReference>
<feature type="domain" description="TRADD-like N-terminal" evidence="1">
    <location>
        <begin position="118"/>
        <end position="181"/>
    </location>
</feature>
<dbReference type="RefSeq" id="WP_218963788.1">
    <property type="nucleotide sequence ID" value="NZ_LAHD01000002.1"/>
</dbReference>
<dbReference type="PANTHER" id="PTHR14136:SF17">
    <property type="entry name" value="BTB_POZ DOMAIN-CONTAINING PROTEIN KCTD9"/>
    <property type="match status" value="1"/>
</dbReference>
<reference evidence="2 3" key="1">
    <citation type="submission" date="2015-02" db="EMBL/GenBank/DDBJ databases">
        <title>Nostoc linckia genome annotation.</title>
        <authorList>
            <person name="Zhou Z."/>
        </authorList>
    </citation>
    <scope>NUCLEOTIDE SEQUENCE [LARGE SCALE GENOMIC DNA]</scope>
    <source>
        <strain evidence="3">z8</strain>
    </source>
</reference>
<dbReference type="SUPFAM" id="SSF141571">
    <property type="entry name" value="Pentapeptide repeat-like"/>
    <property type="match status" value="1"/>
</dbReference>
<gene>
    <name evidence="2" type="ORF">VF08_01420</name>
</gene>